<proteinExistence type="predicted"/>
<feature type="region of interest" description="Disordered" evidence="1">
    <location>
        <begin position="1"/>
        <end position="40"/>
    </location>
</feature>
<gene>
    <name evidence="2" type="ORF">Q9L58_009688</name>
</gene>
<dbReference type="EMBL" id="JBBBZM010000249">
    <property type="protein sequence ID" value="KAL0631443.1"/>
    <property type="molecule type" value="Genomic_DNA"/>
</dbReference>
<reference evidence="2 3" key="1">
    <citation type="submission" date="2024-02" db="EMBL/GenBank/DDBJ databases">
        <title>Discinaceae phylogenomics.</title>
        <authorList>
            <person name="Dirks A.C."/>
            <person name="James T.Y."/>
        </authorList>
    </citation>
    <scope>NUCLEOTIDE SEQUENCE [LARGE SCALE GENOMIC DNA]</scope>
    <source>
        <strain evidence="2 3">ACD0624</strain>
    </source>
</reference>
<evidence type="ECO:0000313" key="3">
    <source>
        <dbReference type="Proteomes" id="UP001447188"/>
    </source>
</evidence>
<name>A0ABR3G6F0_9PEZI</name>
<organism evidence="2 3">
    <name type="scientific">Discina gigas</name>
    <dbReference type="NCBI Taxonomy" id="1032678"/>
    <lineage>
        <taxon>Eukaryota</taxon>
        <taxon>Fungi</taxon>
        <taxon>Dikarya</taxon>
        <taxon>Ascomycota</taxon>
        <taxon>Pezizomycotina</taxon>
        <taxon>Pezizomycetes</taxon>
        <taxon>Pezizales</taxon>
        <taxon>Discinaceae</taxon>
        <taxon>Discina</taxon>
    </lineage>
</organism>
<evidence type="ECO:0000313" key="2">
    <source>
        <dbReference type="EMBL" id="KAL0631443.1"/>
    </source>
</evidence>
<feature type="compositionally biased region" description="Basic and acidic residues" evidence="1">
    <location>
        <begin position="1"/>
        <end position="14"/>
    </location>
</feature>
<dbReference type="PANTHER" id="PTHR34706:SF2">
    <property type="entry name" value="RFEF"/>
    <property type="match status" value="1"/>
</dbReference>
<dbReference type="PANTHER" id="PTHR34706">
    <property type="entry name" value="SLR1338 PROTEIN"/>
    <property type="match status" value="1"/>
</dbReference>
<keyword evidence="3" id="KW-1185">Reference proteome</keyword>
<sequence>MATAHREPELDHVDITATPDSKSKPPPRVDLIPTADKDSTADTVSTVPTFKITEDECFNNFKKFIKREKSGLKVFYPQDEDLKKPASAAKTMVEKLFDLGCKKEVALQLSILILYDMVMLIDDSPSMETEQEGQRIVTLKSTMKEITSVYDLANPKGIRSIKFLNAKKGLQNIKSSNWRKKFEAHDYNGMTRIGTSLQKKILDKFVWESKMIKPLLVMIITDGDAEGERNGMLEDVLRGCVEKLEKDLERGKQAVAFHFSRVGNDLAAQELLDRLDNSATVGDNVDCLGVHDSLEKLADKDNRYKWVVLPKLLLGAIMQDWDEVEEEGNVASQAPDELRNMDDDEEDEEGSDDDE</sequence>
<evidence type="ECO:0008006" key="4">
    <source>
        <dbReference type="Google" id="ProtNLM"/>
    </source>
</evidence>
<feature type="region of interest" description="Disordered" evidence="1">
    <location>
        <begin position="324"/>
        <end position="355"/>
    </location>
</feature>
<dbReference type="Gene3D" id="3.40.50.410">
    <property type="entry name" value="von Willebrand factor, type A domain"/>
    <property type="match status" value="1"/>
</dbReference>
<comment type="caution">
    <text evidence="2">The sequence shown here is derived from an EMBL/GenBank/DDBJ whole genome shotgun (WGS) entry which is preliminary data.</text>
</comment>
<dbReference type="InterPro" id="IPR036465">
    <property type="entry name" value="vWFA_dom_sf"/>
</dbReference>
<accession>A0ABR3G6F0</accession>
<protein>
    <recommendedName>
        <fullName evidence="4">VWFA domain-containing protein</fullName>
    </recommendedName>
</protein>
<evidence type="ECO:0000256" key="1">
    <source>
        <dbReference type="SAM" id="MobiDB-lite"/>
    </source>
</evidence>
<dbReference type="Proteomes" id="UP001447188">
    <property type="component" value="Unassembled WGS sequence"/>
</dbReference>
<feature type="compositionally biased region" description="Acidic residues" evidence="1">
    <location>
        <begin position="342"/>
        <end position="355"/>
    </location>
</feature>